<protein>
    <submittedName>
        <fullName evidence="1">Uncharacterized protein</fullName>
    </submittedName>
</protein>
<evidence type="ECO:0000313" key="1">
    <source>
        <dbReference type="EMBL" id="MBD2692348.1"/>
    </source>
</evidence>
<evidence type="ECO:0000313" key="2">
    <source>
        <dbReference type="Proteomes" id="UP000660381"/>
    </source>
</evidence>
<gene>
    <name evidence="1" type="ORF">H6G68_11365</name>
</gene>
<proteinExistence type="predicted"/>
<organism evidence="1 2">
    <name type="scientific">Anabaena catenula FACHB-362</name>
    <dbReference type="NCBI Taxonomy" id="2692877"/>
    <lineage>
        <taxon>Bacteria</taxon>
        <taxon>Bacillati</taxon>
        <taxon>Cyanobacteriota</taxon>
        <taxon>Cyanophyceae</taxon>
        <taxon>Nostocales</taxon>
        <taxon>Nostocaceae</taxon>
        <taxon>Anabaena</taxon>
    </lineage>
</organism>
<sequence>MSKCSEINENDIVEIIPVKELLQMSKKLSQVIAYIWLNQNREIAKELSKYFTDTHIDGDNHDKVYYLLFAHESGEREYQKAYKLLSEAFGDREGFLPIFNPSYREYWGTKVIYNAFEGCILDVDRNDKQTLVCHIPYPPRPIISDSEYDKTAPLTTGELAEWIEQPFNIPPYCSPNPYIPTTCT</sequence>
<comment type="caution">
    <text evidence="1">The sequence shown here is derived from an EMBL/GenBank/DDBJ whole genome shotgun (WGS) entry which is preliminary data.</text>
</comment>
<reference evidence="1 2" key="1">
    <citation type="journal article" date="2020" name="ISME J.">
        <title>Comparative genomics reveals insights into cyanobacterial evolution and habitat adaptation.</title>
        <authorList>
            <person name="Chen M.Y."/>
            <person name="Teng W.K."/>
            <person name="Zhao L."/>
            <person name="Hu C.X."/>
            <person name="Zhou Y.K."/>
            <person name="Han B.P."/>
            <person name="Song L.R."/>
            <person name="Shu W.S."/>
        </authorList>
    </citation>
    <scope>NUCLEOTIDE SEQUENCE [LARGE SCALE GENOMIC DNA]</scope>
    <source>
        <strain evidence="1 2">FACHB-362</strain>
    </source>
</reference>
<dbReference type="RefSeq" id="WP_190906757.1">
    <property type="nucleotide sequence ID" value="NZ_JACJTQ010000014.1"/>
</dbReference>
<dbReference type="Proteomes" id="UP000660381">
    <property type="component" value="Unassembled WGS sequence"/>
</dbReference>
<keyword evidence="2" id="KW-1185">Reference proteome</keyword>
<name>A0ABR8J1Y0_9NOST</name>
<dbReference type="EMBL" id="JACJTQ010000014">
    <property type="protein sequence ID" value="MBD2692348.1"/>
    <property type="molecule type" value="Genomic_DNA"/>
</dbReference>
<accession>A0ABR8J1Y0</accession>